<dbReference type="Pfam" id="PF00009">
    <property type="entry name" value="GTP_EFTU"/>
    <property type="match status" value="1"/>
</dbReference>
<keyword evidence="2" id="KW-0547">Nucleotide-binding</keyword>
<dbReference type="InterPro" id="IPR027417">
    <property type="entry name" value="P-loop_NTPase"/>
</dbReference>
<evidence type="ECO:0000259" key="9">
    <source>
        <dbReference type="Pfam" id="PF03144"/>
    </source>
</evidence>
<keyword evidence="1" id="KW-0963">Cytoplasm</keyword>
<dbReference type="RefSeq" id="WP_190110524.1">
    <property type="nucleotide sequence ID" value="NZ_BMVB01000009.1"/>
</dbReference>
<dbReference type="InterPro" id="IPR009001">
    <property type="entry name" value="Transl_elong_EF1A/Init_IF2_C"/>
</dbReference>
<dbReference type="InterPro" id="IPR000795">
    <property type="entry name" value="T_Tr_GTP-bd_dom"/>
</dbReference>
<evidence type="ECO:0000313" key="11">
    <source>
        <dbReference type="Proteomes" id="UP000646244"/>
    </source>
</evidence>
<evidence type="ECO:0000256" key="1">
    <source>
        <dbReference type="ARBA" id="ARBA00022490"/>
    </source>
</evidence>
<dbReference type="InterPro" id="IPR009000">
    <property type="entry name" value="Transl_B-barrel_sf"/>
</dbReference>
<dbReference type="SUPFAM" id="SSF52540">
    <property type="entry name" value="P-loop containing nucleoside triphosphate hydrolases"/>
    <property type="match status" value="1"/>
</dbReference>
<reference evidence="10" key="2">
    <citation type="submission" date="2020-09" db="EMBL/GenBank/DDBJ databases">
        <authorList>
            <person name="Sun Q."/>
            <person name="Ohkuma M."/>
        </authorList>
    </citation>
    <scope>NUCLEOTIDE SEQUENCE</scope>
    <source>
        <strain evidence="10">JCM 4633</strain>
    </source>
</reference>
<dbReference type="InterPro" id="IPR004161">
    <property type="entry name" value="EFTu-like_2"/>
</dbReference>
<dbReference type="Pfam" id="PF03144">
    <property type="entry name" value="GTP_EFTU_D2"/>
    <property type="match status" value="1"/>
</dbReference>
<dbReference type="InterPro" id="IPR004160">
    <property type="entry name" value="Transl_elong_EFTu/EF1A_C"/>
</dbReference>
<dbReference type="Proteomes" id="UP000646244">
    <property type="component" value="Unassembled WGS sequence"/>
</dbReference>
<evidence type="ECO:0000259" key="8">
    <source>
        <dbReference type="Pfam" id="PF03143"/>
    </source>
</evidence>
<feature type="domain" description="Translation elongation factor EFTu/EF1A C-terminal" evidence="8">
    <location>
        <begin position="268"/>
        <end position="366"/>
    </location>
</feature>
<keyword evidence="3 10" id="KW-0251">Elongation factor</keyword>
<evidence type="ECO:0000256" key="6">
    <source>
        <dbReference type="ARBA" id="ARBA00029554"/>
    </source>
</evidence>
<comment type="caution">
    <text evidence="10">The sequence shown here is derived from an EMBL/GenBank/DDBJ whole genome shotgun (WGS) entry which is preliminary data.</text>
</comment>
<organism evidence="10 11">
    <name type="scientific">Streptomyces cinnamoneus</name>
    <name type="common">Streptoverticillium cinnamoneum</name>
    <dbReference type="NCBI Taxonomy" id="53446"/>
    <lineage>
        <taxon>Bacteria</taxon>
        <taxon>Bacillati</taxon>
        <taxon>Actinomycetota</taxon>
        <taxon>Actinomycetes</taxon>
        <taxon>Kitasatosporales</taxon>
        <taxon>Streptomycetaceae</taxon>
        <taxon>Streptomyces</taxon>
        <taxon>Streptomyces cinnamoneus group</taxon>
    </lineage>
</organism>
<dbReference type="EMBL" id="BMVB01000009">
    <property type="protein sequence ID" value="GHC53882.1"/>
    <property type="molecule type" value="Genomic_DNA"/>
</dbReference>
<protein>
    <recommendedName>
        <fullName evidence="6">Elongation factor Tu</fullName>
    </recommendedName>
</protein>
<dbReference type="GO" id="GO:0003746">
    <property type="term" value="F:translation elongation factor activity"/>
    <property type="evidence" value="ECO:0007669"/>
    <property type="project" value="UniProtKB-KW"/>
</dbReference>
<accession>A0A918TRR7</accession>
<evidence type="ECO:0000256" key="2">
    <source>
        <dbReference type="ARBA" id="ARBA00022741"/>
    </source>
</evidence>
<evidence type="ECO:0000256" key="5">
    <source>
        <dbReference type="ARBA" id="ARBA00023134"/>
    </source>
</evidence>
<dbReference type="PANTHER" id="PTHR43721">
    <property type="entry name" value="ELONGATION FACTOR TU-RELATED"/>
    <property type="match status" value="1"/>
</dbReference>
<dbReference type="Gene3D" id="3.40.50.300">
    <property type="entry name" value="P-loop containing nucleotide triphosphate hydrolases"/>
    <property type="match status" value="1"/>
</dbReference>
<name>A0A918TRR7_STRCJ</name>
<dbReference type="FunFam" id="2.40.30.10:FF:000001">
    <property type="entry name" value="Elongation factor Tu"/>
    <property type="match status" value="1"/>
</dbReference>
<feature type="domain" description="Tr-type G" evidence="7">
    <location>
        <begin position="22"/>
        <end position="130"/>
    </location>
</feature>
<sequence length="372" mass="39301">MAAIAGSGTGSRDTRTSRADWESAGRSWSLLDWSHRDDYVEDMVRGSESLDGIVLVVSACEGVASRTRQELLLAHRAGVQSLVIFVNKVDLIEDDELRGLVGTEIRELLSQCGYSADLVPLVFGSALKVLEGDTSQDGGEAVKRLLRCMGNAIEQGRVTDGPFLMSIQDSFGIPTKAASPANRLREAFAALGPGTLVTGRIERGVVEPGAEVAVIGFGSQQVGTVAGVATPFEVGSRGVAGESASVLLRGVEYEGVERGQVLARPGSVASHTAFEAEVYVMRPDESGQSVTFSNSGKRVGYFYFRSAEVLGDITGLRQGDIEVDYAEGGSYAMTVRLARPVALEEGLRFSVREGGRAVGSGLVTRIVGPLPA</sequence>
<dbReference type="Gene3D" id="2.40.30.10">
    <property type="entry name" value="Translation factors"/>
    <property type="match status" value="2"/>
</dbReference>
<proteinExistence type="predicted"/>
<dbReference type="GO" id="GO:0003924">
    <property type="term" value="F:GTPase activity"/>
    <property type="evidence" value="ECO:0007669"/>
    <property type="project" value="InterPro"/>
</dbReference>
<evidence type="ECO:0000256" key="4">
    <source>
        <dbReference type="ARBA" id="ARBA00022917"/>
    </source>
</evidence>
<dbReference type="SUPFAM" id="SSF50447">
    <property type="entry name" value="Translation proteins"/>
    <property type="match status" value="1"/>
</dbReference>
<reference evidence="10" key="1">
    <citation type="journal article" date="2014" name="Int. J. Syst. Evol. Microbiol.">
        <title>Complete genome sequence of Corynebacterium casei LMG S-19264T (=DSM 44701T), isolated from a smear-ripened cheese.</title>
        <authorList>
            <consortium name="US DOE Joint Genome Institute (JGI-PGF)"/>
            <person name="Walter F."/>
            <person name="Albersmeier A."/>
            <person name="Kalinowski J."/>
            <person name="Ruckert C."/>
        </authorList>
    </citation>
    <scope>NUCLEOTIDE SEQUENCE</scope>
    <source>
        <strain evidence="10">JCM 4633</strain>
    </source>
</reference>
<evidence type="ECO:0000256" key="3">
    <source>
        <dbReference type="ARBA" id="ARBA00022768"/>
    </source>
</evidence>
<dbReference type="InterPro" id="IPR050055">
    <property type="entry name" value="EF-Tu_GTPase"/>
</dbReference>
<dbReference type="PANTHER" id="PTHR43721:SF22">
    <property type="entry name" value="ELONGATION FACTOR TU, MITOCHONDRIAL"/>
    <property type="match status" value="1"/>
</dbReference>
<keyword evidence="4" id="KW-0648">Protein biosynthesis</keyword>
<dbReference type="AlphaFoldDB" id="A0A918TRR7"/>
<feature type="domain" description="Translation elongation factor EFTu-like" evidence="9">
    <location>
        <begin position="194"/>
        <end position="263"/>
    </location>
</feature>
<evidence type="ECO:0000313" key="10">
    <source>
        <dbReference type="EMBL" id="GHC53882.1"/>
    </source>
</evidence>
<dbReference type="SUPFAM" id="SSF50465">
    <property type="entry name" value="EF-Tu/eEF-1alpha/eIF2-gamma C-terminal domain"/>
    <property type="match status" value="1"/>
</dbReference>
<evidence type="ECO:0000259" key="7">
    <source>
        <dbReference type="Pfam" id="PF00009"/>
    </source>
</evidence>
<gene>
    <name evidence="10" type="primary">tuf-2</name>
    <name evidence="10" type="ORF">GCM10010507_32720</name>
</gene>
<dbReference type="Pfam" id="PF03143">
    <property type="entry name" value="GTP_EFTU_D3"/>
    <property type="match status" value="1"/>
</dbReference>
<keyword evidence="5" id="KW-0342">GTP-binding</keyword>
<dbReference type="GO" id="GO:0005525">
    <property type="term" value="F:GTP binding"/>
    <property type="evidence" value="ECO:0007669"/>
    <property type="project" value="UniProtKB-KW"/>
</dbReference>